<keyword evidence="2" id="KW-1185">Reference proteome</keyword>
<evidence type="ECO:0000313" key="2">
    <source>
        <dbReference type="Proteomes" id="UP000664032"/>
    </source>
</evidence>
<evidence type="ECO:0000313" key="1">
    <source>
        <dbReference type="EMBL" id="KAH9485024.1"/>
    </source>
</evidence>
<sequence>MTKRSLSPAHLPPAKRVHTSGKTKHHPGNVLSFENSLYDELILCIFSHLTWVDLCVTQSTSKNWARLAADNELWREQYLKVYGRTRLRGARGFIGRLDGRDVKPLPGRAVVDPNQNRDWKWMFRISSNWRNGRCLVEKSSTNVSEHPNDPPKIYPEGTHEQTHIILAGTMIIFASSEPTSHPSVILSSQTTSRYVIPYYDQQDSHRLPVCITALALDQSPPTTGHLSLACFVSTGEFTVFDFNPSSPSHTVSKKFVYQPARRTARTMNIMQAAYYHPLLVTVSTIFSLSIYDLSSGVVRHTQTLSTFTSYPPVSLVLSSPSPGNFKLVITYSVPVYPRHWSVGATELIISNHSETASASGRTTPTVFSSPSFREDYKYPLTSTMSVITSRTIRAFDMPSSWVNDSTLRAMREQWGRKLLNVADAQTDGKWVVLAPGTSVYPIYGHQRIPSFHSSLDSSSSASSASALHSPTSLQLYRLVLPIQSNSIAASPPKLNFVRTLHGQTSPVSSLALSDGRCVSLGQNGSIWVWDLEAGTGAEVAGADEAAAQLMLPLTKGTVSFDDRRIVTAHKGKLVIRRHETSGHLYDIYLGCTCFSCILMY</sequence>
<protein>
    <submittedName>
        <fullName evidence="1">Uncharacterized protein</fullName>
    </submittedName>
</protein>
<organism evidence="1 2">
    <name type="scientific">Psilocybe cubensis</name>
    <name type="common">Psychedelic mushroom</name>
    <name type="synonym">Stropharia cubensis</name>
    <dbReference type="NCBI Taxonomy" id="181762"/>
    <lineage>
        <taxon>Eukaryota</taxon>
        <taxon>Fungi</taxon>
        <taxon>Dikarya</taxon>
        <taxon>Basidiomycota</taxon>
        <taxon>Agaricomycotina</taxon>
        <taxon>Agaricomycetes</taxon>
        <taxon>Agaricomycetidae</taxon>
        <taxon>Agaricales</taxon>
        <taxon>Agaricineae</taxon>
        <taxon>Strophariaceae</taxon>
        <taxon>Psilocybe</taxon>
    </lineage>
</organism>
<dbReference type="Proteomes" id="UP000664032">
    <property type="component" value="Unassembled WGS sequence"/>
</dbReference>
<dbReference type="EMBL" id="JAFIQS020000002">
    <property type="protein sequence ID" value="KAH9485024.1"/>
    <property type="molecule type" value="Genomic_DNA"/>
</dbReference>
<name>A0ACB8HBG7_PSICU</name>
<comment type="caution">
    <text evidence="1">The sequence shown here is derived from an EMBL/GenBank/DDBJ whole genome shotgun (WGS) entry which is preliminary data.</text>
</comment>
<gene>
    <name evidence="1" type="ORF">JR316_0001928</name>
</gene>
<accession>A0ACB8HBG7</accession>
<reference evidence="1" key="1">
    <citation type="submission" date="2021-10" db="EMBL/GenBank/DDBJ databases">
        <title>Psilocybe cubensis genome.</title>
        <authorList>
            <person name="Mckernan K.J."/>
            <person name="Crawford S."/>
            <person name="Trippe A."/>
            <person name="Kane L.T."/>
            <person name="Mclaughlin S."/>
        </authorList>
    </citation>
    <scope>NUCLEOTIDE SEQUENCE</scope>
    <source>
        <strain evidence="1">MGC-MH-2018</strain>
    </source>
</reference>
<proteinExistence type="predicted"/>